<dbReference type="Proteomes" id="UP000510660">
    <property type="component" value="Chromosome"/>
</dbReference>
<dbReference type="EMBL" id="CP047415">
    <property type="protein sequence ID" value="QLL73337.1"/>
    <property type="molecule type" value="Genomic_DNA"/>
</dbReference>
<reference evidence="3 7" key="3">
    <citation type="submission" date="2020-01" db="EMBL/GenBank/DDBJ databases">
        <title>Complete and circular genome sequences of six lactobacillus isolates from horses.</title>
        <authorList>
            <person name="Hassan H.M."/>
        </authorList>
    </citation>
    <scope>NUCLEOTIDE SEQUENCE [LARGE SCALE GENOMIC DNA]</scope>
    <source>
        <strain evidence="3 7">1D</strain>
    </source>
</reference>
<evidence type="ECO:0000313" key="4">
    <source>
        <dbReference type="EMBL" id="RXF58706.1"/>
    </source>
</evidence>
<feature type="transmembrane region" description="Helical" evidence="1">
    <location>
        <begin position="12"/>
        <end position="39"/>
    </location>
</feature>
<gene>
    <name evidence="2" type="ORF">AEL95_02060</name>
    <name evidence="4" type="ORF">ERD32_03180</name>
    <name evidence="3" type="ORF">GTO85_02595</name>
</gene>
<evidence type="ECO:0000256" key="1">
    <source>
        <dbReference type="SAM" id="Phobius"/>
    </source>
</evidence>
<evidence type="ECO:0000313" key="5">
    <source>
        <dbReference type="Proteomes" id="UP000067598"/>
    </source>
</evidence>
<dbReference type="AlphaFoldDB" id="A0A109DG30"/>
<reference evidence="2 5" key="1">
    <citation type="journal article" date="2016" name="Microbiology (Mosc.)">
        <title>Comparison of Lactobacillus crispatus isolates from Lactobacillus-dominated vaginal microbiomes with isolates from microbiomes containing bacterial vaginosis-associated bacteria.</title>
        <authorList>
            <person name="Abdelmaksoud A.A."/>
            <person name="Koparde V.N."/>
            <person name="Sheth N.U."/>
            <person name="Serrano M.G."/>
            <person name="Glascock A.L."/>
            <person name="Fettweis J.M."/>
            <person name="Strauss Iii J.F."/>
            <person name="Buck G.A."/>
            <person name="Jefferson K.K."/>
        </authorList>
    </citation>
    <scope>NUCLEOTIDE SEQUENCE [LARGE SCALE GENOMIC DNA]</scope>
    <source>
        <strain evidence="2 5">VMC3</strain>
    </source>
</reference>
<dbReference type="EMBL" id="LJGP01000007">
    <property type="protein sequence ID" value="KWU04650.1"/>
    <property type="molecule type" value="Genomic_DNA"/>
</dbReference>
<organism evidence="2 5">
    <name type="scientific">Lactobacillus crispatus</name>
    <dbReference type="NCBI Taxonomy" id="47770"/>
    <lineage>
        <taxon>Bacteria</taxon>
        <taxon>Bacillati</taxon>
        <taxon>Bacillota</taxon>
        <taxon>Bacilli</taxon>
        <taxon>Lactobacillales</taxon>
        <taxon>Lactobacillaceae</taxon>
        <taxon>Lactobacillus</taxon>
    </lineage>
</organism>
<evidence type="ECO:0000313" key="7">
    <source>
        <dbReference type="Proteomes" id="UP000510660"/>
    </source>
</evidence>
<feature type="transmembrane region" description="Helical" evidence="1">
    <location>
        <begin position="51"/>
        <end position="74"/>
    </location>
</feature>
<dbReference type="EMBL" id="SCLX01000012">
    <property type="protein sequence ID" value="RXF58706.1"/>
    <property type="molecule type" value="Genomic_DNA"/>
</dbReference>
<keyword evidence="1" id="KW-1133">Transmembrane helix</keyword>
<dbReference type="RefSeq" id="WP_005728940.1">
    <property type="nucleotide sequence ID" value="NZ_AP025162.1"/>
</dbReference>
<dbReference type="Proteomes" id="UP000289808">
    <property type="component" value="Unassembled WGS sequence"/>
</dbReference>
<name>A0A109DG30_9LACO</name>
<accession>A0A109DG30</accession>
<proteinExistence type="predicted"/>
<sequence>MFLVLSQTDWFWIMVWVFILASAFHLWKWVWVVFGIYLIFPALLTLMDGVWRIALVIGVIFLGIKGVTMGIAWIKRKIKQSKEVKKAKA</sequence>
<dbReference type="PATRIC" id="fig|47770.28.peg.1977"/>
<keyword evidence="1" id="KW-0812">Transmembrane</keyword>
<evidence type="ECO:0000313" key="2">
    <source>
        <dbReference type="EMBL" id="KWU04650.1"/>
    </source>
</evidence>
<evidence type="ECO:0000313" key="3">
    <source>
        <dbReference type="EMBL" id="QLL73337.1"/>
    </source>
</evidence>
<reference evidence="4 6" key="2">
    <citation type="submission" date="2019-01" db="EMBL/GenBank/DDBJ databases">
        <title>The genome sequence of Lactobacillus crispatus L49.</title>
        <authorList>
            <person name="Zhong J."/>
            <person name="Zhang J."/>
        </authorList>
    </citation>
    <scope>NUCLEOTIDE SEQUENCE [LARGE SCALE GENOMIC DNA]</scope>
    <source>
        <strain evidence="4 6">L49</strain>
    </source>
</reference>
<evidence type="ECO:0000313" key="6">
    <source>
        <dbReference type="Proteomes" id="UP000289808"/>
    </source>
</evidence>
<keyword evidence="1" id="KW-0472">Membrane</keyword>
<protein>
    <submittedName>
        <fullName evidence="2">Uncharacterized protein</fullName>
    </submittedName>
</protein>
<dbReference type="Proteomes" id="UP000067598">
    <property type="component" value="Unassembled WGS sequence"/>
</dbReference>